<evidence type="ECO:0000256" key="1">
    <source>
        <dbReference type="SAM" id="MobiDB-lite"/>
    </source>
</evidence>
<comment type="caution">
    <text evidence="2">The sequence shown here is derived from an EMBL/GenBank/DDBJ whole genome shotgun (WGS) entry which is preliminary data.</text>
</comment>
<evidence type="ECO:0000313" key="3">
    <source>
        <dbReference type="Proteomes" id="UP000735302"/>
    </source>
</evidence>
<evidence type="ECO:0000313" key="2">
    <source>
        <dbReference type="EMBL" id="GFN83636.1"/>
    </source>
</evidence>
<sequence>MTQSLKANYCGRHRPRDATCSSTLLVCVLCERHTTRRRRRWWRLARPDRLVHLSPVVMPRMSSSIRVRDGERDFIELKPAKAWRDGCQTAAQQQQQHKGRRPATDHHHHHQCVCMCESGASLHSSLTARNLITTTIRSESFTSFSSFSPGNSARVLDKQVRAPVVAVVVEAMFPPYTQHTPSLGYLPSPPPLEGPHFNYGVYSPGPEEFHQDSPRYNSPKPGMYGDYFIDHPPGAANDQWSAGSLPSSFPSSHLPGAAGPYPHPHSHSHSHPQQQQQQQPQQSSYADMSYSDRSQMPSARRSGGNFVLGHSKVQV</sequence>
<protein>
    <submittedName>
        <fullName evidence="2">Transcription factor 4-like isoform x7</fullName>
    </submittedName>
</protein>
<name>A0AAV3YML2_9GAST</name>
<keyword evidence="3" id="KW-1185">Reference proteome</keyword>
<gene>
    <name evidence="2" type="ORF">PoB_001014200</name>
</gene>
<proteinExistence type="predicted"/>
<organism evidence="2 3">
    <name type="scientific">Plakobranchus ocellatus</name>
    <dbReference type="NCBI Taxonomy" id="259542"/>
    <lineage>
        <taxon>Eukaryota</taxon>
        <taxon>Metazoa</taxon>
        <taxon>Spiralia</taxon>
        <taxon>Lophotrochozoa</taxon>
        <taxon>Mollusca</taxon>
        <taxon>Gastropoda</taxon>
        <taxon>Heterobranchia</taxon>
        <taxon>Euthyneura</taxon>
        <taxon>Panpulmonata</taxon>
        <taxon>Sacoglossa</taxon>
        <taxon>Placobranchoidea</taxon>
        <taxon>Plakobranchidae</taxon>
        <taxon>Plakobranchus</taxon>
    </lineage>
</organism>
<dbReference type="EMBL" id="BLXT01001211">
    <property type="protein sequence ID" value="GFN83636.1"/>
    <property type="molecule type" value="Genomic_DNA"/>
</dbReference>
<reference evidence="2 3" key="1">
    <citation type="journal article" date="2021" name="Elife">
        <title>Chloroplast acquisition without the gene transfer in kleptoplastic sea slugs, Plakobranchus ocellatus.</title>
        <authorList>
            <person name="Maeda T."/>
            <person name="Takahashi S."/>
            <person name="Yoshida T."/>
            <person name="Shimamura S."/>
            <person name="Takaki Y."/>
            <person name="Nagai Y."/>
            <person name="Toyoda A."/>
            <person name="Suzuki Y."/>
            <person name="Arimoto A."/>
            <person name="Ishii H."/>
            <person name="Satoh N."/>
            <person name="Nishiyama T."/>
            <person name="Hasebe M."/>
            <person name="Maruyama T."/>
            <person name="Minagawa J."/>
            <person name="Obokata J."/>
            <person name="Shigenobu S."/>
        </authorList>
    </citation>
    <scope>NUCLEOTIDE SEQUENCE [LARGE SCALE GENOMIC DNA]</scope>
</reference>
<feature type="compositionally biased region" description="Low complexity" evidence="1">
    <location>
        <begin position="241"/>
        <end position="256"/>
    </location>
</feature>
<feature type="compositionally biased region" description="Low complexity" evidence="1">
    <location>
        <begin position="271"/>
        <end position="284"/>
    </location>
</feature>
<accession>A0AAV3YML2</accession>
<feature type="region of interest" description="Disordered" evidence="1">
    <location>
        <begin position="202"/>
        <end position="315"/>
    </location>
</feature>
<dbReference type="Proteomes" id="UP000735302">
    <property type="component" value="Unassembled WGS sequence"/>
</dbReference>
<dbReference type="AlphaFoldDB" id="A0AAV3YML2"/>